<dbReference type="RefSeq" id="WP_258543614.1">
    <property type="nucleotide sequence ID" value="NZ_OU015584.1"/>
</dbReference>
<protein>
    <recommendedName>
        <fullName evidence="1">Peptidase M28 domain-containing protein</fullName>
    </recommendedName>
</protein>
<feature type="domain" description="Peptidase M28" evidence="1">
    <location>
        <begin position="222"/>
        <end position="414"/>
    </location>
</feature>
<dbReference type="PANTHER" id="PTHR12147">
    <property type="entry name" value="METALLOPEPTIDASE M28 FAMILY MEMBER"/>
    <property type="match status" value="1"/>
</dbReference>
<dbReference type="Gene3D" id="3.50.30.30">
    <property type="match status" value="1"/>
</dbReference>
<dbReference type="Pfam" id="PF04389">
    <property type="entry name" value="Peptidase_M28"/>
    <property type="match status" value="1"/>
</dbReference>
<dbReference type="KEGG" id="ptan:CRYO30217_03440"/>
<dbReference type="PANTHER" id="PTHR12147:SF26">
    <property type="entry name" value="PEPTIDASE M28 DOMAIN-CONTAINING PROTEIN"/>
    <property type="match status" value="1"/>
</dbReference>
<accession>A0A916JQ88</accession>
<dbReference type="GO" id="GO:0008235">
    <property type="term" value="F:metalloexopeptidase activity"/>
    <property type="evidence" value="ECO:0007669"/>
    <property type="project" value="InterPro"/>
</dbReference>
<name>A0A916JQ88_9FLAO</name>
<evidence type="ECO:0000313" key="2">
    <source>
        <dbReference type="EMBL" id="CAG5087280.1"/>
    </source>
</evidence>
<gene>
    <name evidence="2" type="ORF">CRYO30217_03440</name>
</gene>
<dbReference type="InterPro" id="IPR007484">
    <property type="entry name" value="Peptidase_M28"/>
</dbReference>
<keyword evidence="3" id="KW-1185">Reference proteome</keyword>
<evidence type="ECO:0000259" key="1">
    <source>
        <dbReference type="Pfam" id="PF04389"/>
    </source>
</evidence>
<evidence type="ECO:0000313" key="3">
    <source>
        <dbReference type="Proteomes" id="UP000683507"/>
    </source>
</evidence>
<dbReference type="GO" id="GO:0006508">
    <property type="term" value="P:proteolysis"/>
    <property type="evidence" value="ECO:0007669"/>
    <property type="project" value="InterPro"/>
</dbReference>
<reference evidence="2" key="1">
    <citation type="submission" date="2021-04" db="EMBL/GenBank/DDBJ databases">
        <authorList>
            <person name="Rodrigo-Torres L."/>
            <person name="Arahal R. D."/>
            <person name="Lucena T."/>
        </authorList>
    </citation>
    <scope>NUCLEOTIDE SEQUENCE</scope>
    <source>
        <strain evidence="2">AS29M-1</strain>
    </source>
</reference>
<dbReference type="EMBL" id="OU015584">
    <property type="protein sequence ID" value="CAG5087280.1"/>
    <property type="molecule type" value="Genomic_DNA"/>
</dbReference>
<proteinExistence type="predicted"/>
<organism evidence="2 3">
    <name type="scientific">Parvicella tangerina</name>
    <dbReference type="NCBI Taxonomy" id="2829795"/>
    <lineage>
        <taxon>Bacteria</taxon>
        <taxon>Pseudomonadati</taxon>
        <taxon>Bacteroidota</taxon>
        <taxon>Flavobacteriia</taxon>
        <taxon>Flavobacteriales</taxon>
        <taxon>Parvicellaceae</taxon>
        <taxon>Parvicella</taxon>
    </lineage>
</organism>
<dbReference type="SUPFAM" id="SSF53187">
    <property type="entry name" value="Zn-dependent exopeptidases"/>
    <property type="match status" value="1"/>
</dbReference>
<dbReference type="Proteomes" id="UP000683507">
    <property type="component" value="Chromosome"/>
</dbReference>
<dbReference type="InterPro" id="IPR045175">
    <property type="entry name" value="M28_fam"/>
</dbReference>
<dbReference type="Gene3D" id="3.40.630.10">
    <property type="entry name" value="Zn peptidases"/>
    <property type="match status" value="1"/>
</dbReference>
<sequence>MKKLQAIGFILLWFGLSFGQQEFGLKITKELCSEKYHGRGYVNEGHKLAADFIQGKFEEFGLQPIGDSYQQPFNFDVNTFPEFVELKIGKEPLLVGDNFIVDANSGSCNGVYEPVFITSDKDFFKFEYSNESRDGKVLVIQDIETKDIDTNQMLRDWKYKGAQLAPVIFLTNKKYTWTVGRIEFEFPIIELRDSLYSDRIKNGERIDIYVQNKFVKQLESQNVIGKVEGKCKKKTIVFSAHYDHLGQLGSSAYFPGANDNASGVAMLLYLAKYYSEHPPKYNMVFMAFGAEEVGLLGSKHYVENPLFPLEEIKFLINLDILGTGEEGITVVNGAVYTKQFKKLTKLNSQGEYLKKIKMRGKAANSDHYFFSEAGVPSIFIYTMGGVSYYHDIHDRAETLPLNEFDDLARLLNAFVKKL</sequence>
<dbReference type="AlphaFoldDB" id="A0A916JQ88"/>